<evidence type="ECO:0000256" key="7">
    <source>
        <dbReference type="SAM" id="MobiDB-lite"/>
    </source>
</evidence>
<dbReference type="PANTHER" id="PTHR11099">
    <property type="entry name" value="VACUOLAR SORTING PROTEIN 35"/>
    <property type="match status" value="1"/>
</dbReference>
<keyword evidence="5" id="KW-0472">Membrane</keyword>
<evidence type="ECO:0000256" key="3">
    <source>
        <dbReference type="ARBA" id="ARBA00022448"/>
    </source>
</evidence>
<dbReference type="PANTHER" id="PTHR11099:SF0">
    <property type="entry name" value="VACUOLAR PROTEIN SORTING-ASSOCIATED PROTEIN 35"/>
    <property type="match status" value="1"/>
</dbReference>
<dbReference type="Proteomes" id="UP001057375">
    <property type="component" value="Unassembled WGS sequence"/>
</dbReference>
<evidence type="ECO:0000256" key="2">
    <source>
        <dbReference type="ARBA" id="ARBA00006536"/>
    </source>
</evidence>
<protein>
    <recommendedName>
        <fullName evidence="6">Vacuolar protein sorting-associated protein 35</fullName>
    </recommendedName>
</protein>
<feature type="compositionally biased region" description="Acidic residues" evidence="7">
    <location>
        <begin position="907"/>
        <end position="916"/>
    </location>
</feature>
<keyword evidence="4 6" id="KW-0653">Protein transport</keyword>
<dbReference type="EMBL" id="BQXS01010918">
    <property type="protein sequence ID" value="GKT35079.1"/>
    <property type="molecule type" value="Genomic_DNA"/>
</dbReference>
<name>A0ABQ5KUH1_9EUKA</name>
<dbReference type="InterPro" id="IPR042491">
    <property type="entry name" value="Vps35_C"/>
</dbReference>
<evidence type="ECO:0000313" key="8">
    <source>
        <dbReference type="EMBL" id="GKT35079.1"/>
    </source>
</evidence>
<evidence type="ECO:0000313" key="9">
    <source>
        <dbReference type="Proteomes" id="UP001057375"/>
    </source>
</evidence>
<gene>
    <name evidence="8" type="ORF">ADUPG1_008311</name>
</gene>
<proteinExistence type="inferred from homology"/>
<reference evidence="8" key="1">
    <citation type="submission" date="2022-03" db="EMBL/GenBank/DDBJ databases">
        <title>Draft genome sequence of Aduncisulcus paluster, a free-living microaerophilic Fornicata.</title>
        <authorList>
            <person name="Yuyama I."/>
            <person name="Kume K."/>
            <person name="Tamura T."/>
            <person name="Inagaki Y."/>
            <person name="Hashimoto T."/>
        </authorList>
    </citation>
    <scope>NUCLEOTIDE SEQUENCE</scope>
    <source>
        <strain evidence="8">NY0171</strain>
    </source>
</reference>
<comment type="subcellular location">
    <subcellularLocation>
        <location evidence="1">Membrane</location>
        <topology evidence="1">Peripheral membrane protein</topology>
    </subcellularLocation>
</comment>
<evidence type="ECO:0000256" key="6">
    <source>
        <dbReference type="PIRNR" id="PIRNR009375"/>
    </source>
</evidence>
<dbReference type="Gene3D" id="1.25.40.660">
    <property type="entry name" value="Vacuolar protein sorting-associated protein 35, helical subcomplex Vps35-C"/>
    <property type="match status" value="1"/>
</dbReference>
<dbReference type="PIRSF" id="PIRSF009375">
    <property type="entry name" value="Retromer_Vps35"/>
    <property type="match status" value="1"/>
</dbReference>
<organism evidence="8 9">
    <name type="scientific">Aduncisulcus paluster</name>
    <dbReference type="NCBI Taxonomy" id="2918883"/>
    <lineage>
        <taxon>Eukaryota</taxon>
        <taxon>Metamonada</taxon>
        <taxon>Carpediemonas-like organisms</taxon>
        <taxon>Aduncisulcus</taxon>
    </lineage>
</organism>
<dbReference type="InterPro" id="IPR005378">
    <property type="entry name" value="Vps35"/>
</dbReference>
<keyword evidence="9" id="KW-1185">Reference proteome</keyword>
<comment type="similarity">
    <text evidence="2 6">Belongs to the VPS35 family.</text>
</comment>
<dbReference type="Pfam" id="PF03635">
    <property type="entry name" value="Vps35"/>
    <property type="match status" value="1"/>
</dbReference>
<comment type="function">
    <text evidence="6">Plays a role in vesicular protein sorting.</text>
</comment>
<feature type="compositionally biased region" description="Basic and acidic residues" evidence="7">
    <location>
        <begin position="894"/>
        <end position="906"/>
    </location>
</feature>
<evidence type="ECO:0000256" key="5">
    <source>
        <dbReference type="ARBA" id="ARBA00023136"/>
    </source>
</evidence>
<comment type="caution">
    <text evidence="8">The sequence shown here is derived from an EMBL/GenBank/DDBJ whole genome shotgun (WGS) entry which is preliminary data.</text>
</comment>
<evidence type="ECO:0000256" key="1">
    <source>
        <dbReference type="ARBA" id="ARBA00004170"/>
    </source>
</evidence>
<sequence>MDEPIGTETVEDQKRWVAESMQKVKQAHYRMREEISRKNLPGVLKEAANMLSELKTSLLSPIHYYELFNLVFDHMQEVYIFLRGIPGDGRVKRQIYELVQRAASLIPRLYLLIVAGVVLIETDSVPKVEVLTDIIDMMKGVQNPIRGLFLREFFNRMVKRVLPDAPAKPVTEEPKEAEEESQEIEGTIEDSIRIVLRNFIEMNKLWVRLQYAQAFTLIDKKKCENERNQLRQLVGTNIIRLSQFENINPEIYAFSVLPVLLNQIEKCGDRIAQQYLLDSIIHAFPDQFHFLTVDTLFGVLSKLKPGVVISDILVGLLQRFVTFLNNEDTYPEGVRLCSLLITNSGLVGRVKKQFEERKLMASQQGKEFAEDESTLLSKYNPEHPCFVFHVISFYVSDVLSSFNSKPQPLSITSTLKIFIALLAFASNVTHFNDDTLIDDIFTDIVGVFHCNHIESVCEKEELTLLRTLLTTPLKVPSHIFTVLAMRSFTELAGFLSGRARKDLALEIAKTLIDCGSENIDTIEKVDNLLTFLSPVLIGKTVTVEEIDERDVQSIASGVDAVVVEESDEQLDTELSLVARCVHLVHTEDPNILYGILNAMKRHYERGGPQRTPYTLPPLLFAILRHTACQEKGGDDHSAWTTQMLELADQVIILYGYVAPRRSLRLFLECARVADSCPDQTKMTYHFLTNAFISFEDHIVESKSQLESLYCMIGTIFSLTHMPLEDYLTASKRVCMLSLSLMRKSDQCKALCRSFHLFYNAGSLITKGFPDEKEEFQGKVENKGGQCKDVEKLLKWIKKTAEVAMYERSKRLCAYQILCVVNQCISVCKRIERVEGRSDNYSAVVTEVTRLMEEASRASAVASHDRPQLKGIVDADPTVEELSYFIRSCEEEKNKLTAEKTEEKVEEKVEEEVEEKVEEPVEKVEEDLKEEE</sequence>
<accession>A0ABQ5KUH1</accession>
<feature type="region of interest" description="Disordered" evidence="7">
    <location>
        <begin position="894"/>
        <end position="931"/>
    </location>
</feature>
<keyword evidence="3 6" id="KW-0813">Transport</keyword>
<evidence type="ECO:0000256" key="4">
    <source>
        <dbReference type="ARBA" id="ARBA00022927"/>
    </source>
</evidence>